<sequence length="270" mass="30441">MKFLALLGALLFSRLLFQPHSQPYQPAAGSSRDRLIVWLFLSLCLEALLLLSLEFAYGLPVLLLETALLSYWLGRSTPGNLLLEYADLWVRGDYSAASAHAAEQIRFHGHVSPERPQRLHYRICQCYLQQLLLTLFVPLFWFWLAGIPGLLLAVLVQPQLETIRPVAWAYWVQWLPVRLLGFSFFVVGSGSGAWFALLRLSHRRNDIQWLFRVGLGAIGDYAGSRDLAGNLAQRGAEEMGALRRLVGRALVLWLLIIAALAMAGLEIRLY</sequence>
<dbReference type="RefSeq" id="WP_067379155.1">
    <property type="nucleotide sequence ID" value="NZ_CP015839.1"/>
</dbReference>
<feature type="transmembrane region" description="Helical" evidence="1">
    <location>
        <begin position="36"/>
        <end position="64"/>
    </location>
</feature>
<reference evidence="3" key="1">
    <citation type="submission" date="2016-05" db="EMBL/GenBank/DDBJ databases">
        <authorList>
            <person name="Baek K."/>
            <person name="Yang S.-J."/>
        </authorList>
    </citation>
    <scope>NUCLEOTIDE SEQUENCE [LARGE SCALE GENOMIC DNA]</scope>
    <source>
        <strain evidence="3">ST58-10</strain>
    </source>
</reference>
<keyword evidence="1" id="KW-0812">Transmembrane</keyword>
<proteinExistence type="predicted"/>
<feature type="transmembrane region" description="Helical" evidence="1">
    <location>
        <begin position="175"/>
        <end position="198"/>
    </location>
</feature>
<reference evidence="2 3" key="2">
    <citation type="journal article" date="2018" name="Int. J. Syst. Evol. Microbiol.">
        <title>Marinobacterium aestuarii sp. nov., a benzene-degrading marine bacterium isolated from estuary sediment.</title>
        <authorList>
            <person name="Bae S.S."/>
            <person name="Jung J."/>
            <person name="Chung D."/>
            <person name="Baek K."/>
        </authorList>
    </citation>
    <scope>NUCLEOTIDE SEQUENCE [LARGE SCALE GENOMIC DNA]</scope>
    <source>
        <strain evidence="2 3">ST58-10</strain>
    </source>
</reference>
<dbReference type="OrthoDB" id="9811967at2"/>
<evidence type="ECO:0000313" key="2">
    <source>
        <dbReference type="EMBL" id="ANG61970.1"/>
    </source>
</evidence>
<dbReference type="GO" id="GO:0046677">
    <property type="term" value="P:response to antibiotic"/>
    <property type="evidence" value="ECO:0007669"/>
    <property type="project" value="TreeGrafter"/>
</dbReference>
<dbReference type="PANTHER" id="PTHR38684:SF1">
    <property type="entry name" value="PROTEIN AMPE"/>
    <property type="match status" value="1"/>
</dbReference>
<keyword evidence="3" id="KW-1185">Reference proteome</keyword>
<name>A0A1A9EW48_9GAMM</name>
<dbReference type="KEGG" id="mars:A8C75_05365"/>
<dbReference type="GO" id="GO:0005886">
    <property type="term" value="C:plasma membrane"/>
    <property type="evidence" value="ECO:0007669"/>
    <property type="project" value="TreeGrafter"/>
</dbReference>
<feature type="transmembrane region" description="Helical" evidence="1">
    <location>
        <begin position="131"/>
        <end position="155"/>
    </location>
</feature>
<dbReference type="InterPro" id="IPR052966">
    <property type="entry name" value="Beta-lactamase_Reg"/>
</dbReference>
<evidence type="ECO:0000313" key="3">
    <source>
        <dbReference type="Proteomes" id="UP000078070"/>
    </source>
</evidence>
<accession>A0A1A9EW48</accession>
<dbReference type="STRING" id="1821621.A8C75_05365"/>
<dbReference type="EMBL" id="CP015839">
    <property type="protein sequence ID" value="ANG61970.1"/>
    <property type="molecule type" value="Genomic_DNA"/>
</dbReference>
<feature type="transmembrane region" description="Helical" evidence="1">
    <location>
        <begin position="245"/>
        <end position="265"/>
    </location>
</feature>
<dbReference type="Proteomes" id="UP000078070">
    <property type="component" value="Chromosome"/>
</dbReference>
<evidence type="ECO:0000256" key="1">
    <source>
        <dbReference type="SAM" id="Phobius"/>
    </source>
</evidence>
<protein>
    <submittedName>
        <fullName evidence="2">Uncharacterized protein</fullName>
    </submittedName>
</protein>
<keyword evidence="1" id="KW-1133">Transmembrane helix</keyword>
<gene>
    <name evidence="2" type="ORF">A8C75_05365</name>
</gene>
<organism evidence="2 3">
    <name type="scientific">Marinobacterium aestuarii</name>
    <dbReference type="NCBI Taxonomy" id="1821621"/>
    <lineage>
        <taxon>Bacteria</taxon>
        <taxon>Pseudomonadati</taxon>
        <taxon>Pseudomonadota</taxon>
        <taxon>Gammaproteobacteria</taxon>
        <taxon>Oceanospirillales</taxon>
        <taxon>Oceanospirillaceae</taxon>
        <taxon>Marinobacterium</taxon>
    </lineage>
</organism>
<dbReference type="AlphaFoldDB" id="A0A1A9EW48"/>
<keyword evidence="1" id="KW-0472">Membrane</keyword>
<dbReference type="PANTHER" id="PTHR38684">
    <property type="entry name" value="PROTEIN AMPE"/>
    <property type="match status" value="1"/>
</dbReference>